<keyword evidence="2" id="KW-1185">Reference proteome</keyword>
<dbReference type="EMBL" id="JATAAI010000036">
    <property type="protein sequence ID" value="KAK1734941.1"/>
    <property type="molecule type" value="Genomic_DNA"/>
</dbReference>
<evidence type="ECO:0000313" key="2">
    <source>
        <dbReference type="Proteomes" id="UP001224775"/>
    </source>
</evidence>
<protein>
    <submittedName>
        <fullName evidence="1">Uncharacterized protein</fullName>
    </submittedName>
</protein>
<gene>
    <name evidence="1" type="ORF">QTG54_014401</name>
</gene>
<accession>A0AAD8XX64</accession>
<sequence length="222" mass="24530">MMYLSNLPTGALAHVSSYLAAPSRALFAVALDHRDVDSSSAIAGDDWEALDFGDIEKDLAAKLSDDDIRGVLLSIDAVNNLKRLRLTNCINISGAGLDPLRGSTIIQHIDLSLVGDHESAKLDPEPPISCAEVLPILDSIIERGEDCSLEHLQFPNEWRKERNTESDFHAFLTRYNDYLSRQAVVCLKCSCNLPGDERTGDGHMLRMSDYQYGTQNFTCMIA</sequence>
<organism evidence="1 2">
    <name type="scientific">Skeletonema marinoi</name>
    <dbReference type="NCBI Taxonomy" id="267567"/>
    <lineage>
        <taxon>Eukaryota</taxon>
        <taxon>Sar</taxon>
        <taxon>Stramenopiles</taxon>
        <taxon>Ochrophyta</taxon>
        <taxon>Bacillariophyta</taxon>
        <taxon>Coscinodiscophyceae</taxon>
        <taxon>Thalassiosirophycidae</taxon>
        <taxon>Thalassiosirales</taxon>
        <taxon>Skeletonemataceae</taxon>
        <taxon>Skeletonema</taxon>
        <taxon>Skeletonema marinoi-dohrnii complex</taxon>
    </lineage>
</organism>
<dbReference type="Proteomes" id="UP001224775">
    <property type="component" value="Unassembled WGS sequence"/>
</dbReference>
<evidence type="ECO:0000313" key="1">
    <source>
        <dbReference type="EMBL" id="KAK1734941.1"/>
    </source>
</evidence>
<proteinExistence type="predicted"/>
<reference evidence="1" key="1">
    <citation type="submission" date="2023-06" db="EMBL/GenBank/DDBJ databases">
        <title>Survivors Of The Sea: Transcriptome response of Skeletonema marinoi to long-term dormancy.</title>
        <authorList>
            <person name="Pinder M.I.M."/>
            <person name="Kourtchenko O."/>
            <person name="Robertson E.K."/>
            <person name="Larsson T."/>
            <person name="Maumus F."/>
            <person name="Osuna-Cruz C.M."/>
            <person name="Vancaester E."/>
            <person name="Stenow R."/>
            <person name="Vandepoele K."/>
            <person name="Ploug H."/>
            <person name="Bruchert V."/>
            <person name="Godhe A."/>
            <person name="Topel M."/>
        </authorList>
    </citation>
    <scope>NUCLEOTIDE SEQUENCE</scope>
    <source>
        <strain evidence="1">R05AC</strain>
    </source>
</reference>
<dbReference type="AlphaFoldDB" id="A0AAD8XX64"/>
<name>A0AAD8XX64_9STRA</name>
<comment type="caution">
    <text evidence="1">The sequence shown here is derived from an EMBL/GenBank/DDBJ whole genome shotgun (WGS) entry which is preliminary data.</text>
</comment>